<keyword evidence="4" id="KW-1185">Reference proteome</keyword>
<dbReference type="InterPro" id="IPR006626">
    <property type="entry name" value="PbH1"/>
</dbReference>
<dbReference type="Proteomes" id="UP001582793">
    <property type="component" value="Unassembled WGS sequence"/>
</dbReference>
<protein>
    <submittedName>
        <fullName evidence="3">Right-handed parallel beta-helix repeat-containing protein</fullName>
    </submittedName>
</protein>
<evidence type="ECO:0000256" key="1">
    <source>
        <dbReference type="SAM" id="MobiDB-lite"/>
    </source>
</evidence>
<keyword evidence="2" id="KW-0812">Transmembrane</keyword>
<name>A0ABV5CR74_9ACTN</name>
<dbReference type="EMBL" id="JBCGDC010000038">
    <property type="protein sequence ID" value="MFB6394514.1"/>
    <property type="molecule type" value="Genomic_DNA"/>
</dbReference>
<dbReference type="SMART" id="SM00710">
    <property type="entry name" value="PbH1"/>
    <property type="match status" value="8"/>
</dbReference>
<reference evidence="3 4" key="1">
    <citation type="submission" date="2024-04" db="EMBL/GenBank/DDBJ databases">
        <title>Polymorphospora sp. isolated from Baiyangdian Lake in Xiong'an New Area.</title>
        <authorList>
            <person name="Zhang X."/>
            <person name="Liu J."/>
        </authorList>
    </citation>
    <scope>NUCLEOTIDE SEQUENCE [LARGE SCALE GENOMIC DNA]</scope>
    <source>
        <strain evidence="3 4">2-325</strain>
    </source>
</reference>
<dbReference type="SUPFAM" id="SSF51126">
    <property type="entry name" value="Pectin lyase-like"/>
    <property type="match status" value="1"/>
</dbReference>
<organism evidence="3 4">
    <name type="scientific">Polymorphospora lycopeni</name>
    <dbReference type="NCBI Taxonomy" id="3140240"/>
    <lineage>
        <taxon>Bacteria</taxon>
        <taxon>Bacillati</taxon>
        <taxon>Actinomycetota</taxon>
        <taxon>Actinomycetes</taxon>
        <taxon>Micromonosporales</taxon>
        <taxon>Micromonosporaceae</taxon>
        <taxon>Polymorphospora</taxon>
    </lineage>
</organism>
<comment type="caution">
    <text evidence="3">The sequence shown here is derived from an EMBL/GenBank/DDBJ whole genome shotgun (WGS) entry which is preliminary data.</text>
</comment>
<evidence type="ECO:0000313" key="3">
    <source>
        <dbReference type="EMBL" id="MFB6394514.1"/>
    </source>
</evidence>
<keyword evidence="2" id="KW-0472">Membrane</keyword>
<evidence type="ECO:0000313" key="4">
    <source>
        <dbReference type="Proteomes" id="UP001582793"/>
    </source>
</evidence>
<dbReference type="RefSeq" id="WP_375734646.1">
    <property type="nucleotide sequence ID" value="NZ_JBCGDC010000038.1"/>
</dbReference>
<sequence length="458" mass="48588">MTHTAAMPVEVRQPPPGRRPRRHRAKRPPLLVVIGLCVAVVAAAGYTAWTFLAPEDRGAPLVITEPGKLVADQTIERPIEVAADNVTIRAVVLNAGGSAALRIRDGVRGTVIEDTEIRCTTRDTDGIVPGGYTALRVSTYGCREPYAQTPEAPAVIADSRHDGQPYGAEAAPPTAGPTPSGPGGAGFLGAAPSASPSPSASRSAGSGAVTLPSSWPNERNTGVPAGTRLTNSGSLELKKDGQVVSGLNINGCVDVRAKNVTIRKSKINCDRSTYSIRTYDTTVNLVVEDVEINGGGQNSAAVCCGNYTLRRVNIHNVIDGPRLGSRVTIVDSWIHDLARASGSHNDALQTTGASNIVVRHNRLDTYRASTGDPFNACLMVGSTTGPQVSNLTFEDNYCNGGNYSINIRDDTNASNVVFRRNVFGRDFRYGVVARHNHPGVTWESSNVYLDNKQPVVTD</sequence>
<accession>A0ABV5CR74</accession>
<keyword evidence="2" id="KW-1133">Transmembrane helix</keyword>
<feature type="region of interest" description="Disordered" evidence="1">
    <location>
        <begin position="158"/>
        <end position="234"/>
    </location>
</feature>
<feature type="region of interest" description="Disordered" evidence="1">
    <location>
        <begin position="1"/>
        <end position="24"/>
    </location>
</feature>
<evidence type="ECO:0000256" key="2">
    <source>
        <dbReference type="SAM" id="Phobius"/>
    </source>
</evidence>
<feature type="transmembrane region" description="Helical" evidence="2">
    <location>
        <begin position="28"/>
        <end position="49"/>
    </location>
</feature>
<dbReference type="InterPro" id="IPR011050">
    <property type="entry name" value="Pectin_lyase_fold/virulence"/>
</dbReference>
<gene>
    <name evidence="3" type="ORF">AAFH96_15550</name>
</gene>
<feature type="compositionally biased region" description="Polar residues" evidence="1">
    <location>
        <begin position="211"/>
        <end position="220"/>
    </location>
</feature>
<feature type="compositionally biased region" description="Low complexity" evidence="1">
    <location>
        <begin position="188"/>
        <end position="208"/>
    </location>
</feature>
<proteinExistence type="predicted"/>